<organism evidence="7 8">
    <name type="scientific">Lacicoccus qingdaonensis</name>
    <dbReference type="NCBI Taxonomy" id="576118"/>
    <lineage>
        <taxon>Bacteria</taxon>
        <taxon>Bacillati</taxon>
        <taxon>Bacillota</taxon>
        <taxon>Bacilli</taxon>
        <taxon>Bacillales</taxon>
        <taxon>Salinicoccaceae</taxon>
        <taxon>Lacicoccus</taxon>
    </lineage>
</organism>
<dbReference type="InterPro" id="IPR019108">
    <property type="entry name" value="Caa3_assmbl_CtaG-rel"/>
</dbReference>
<evidence type="ECO:0000256" key="4">
    <source>
        <dbReference type="ARBA" id="ARBA00022989"/>
    </source>
</evidence>
<feature type="transmembrane region" description="Helical" evidence="6">
    <location>
        <begin position="188"/>
        <end position="210"/>
    </location>
</feature>
<dbReference type="AlphaFoldDB" id="A0A1G9B0N4"/>
<evidence type="ECO:0000256" key="6">
    <source>
        <dbReference type="SAM" id="Phobius"/>
    </source>
</evidence>
<keyword evidence="3 6" id="KW-0812">Transmembrane</keyword>
<sequence>MEHYHAIHEYFPLIQNTVIMLAVLSIIGYIGAMAVSARKFTSWPVRRLLLWVLGVATAAGAFAGPIGNMSHENFIAHMAGHLLLGMLAPIFLACSKPMTLLLRALPTEYAKKVSRLLNTNYAKMITNPFVASVLNIGGLFLIYQTGLYVWMHVSILLFIIVHLHVFLAGYLFTISLIYVDVTSHRYAYWYRAIALVVALGFHKALSKLIYQSPPAMVPVDEGRSGAMLMYYGGDIVDLILIVILCFHWYKSITPEKAQSRKASMQK</sequence>
<protein>
    <submittedName>
        <fullName evidence="7">Putative membrane protein</fullName>
    </submittedName>
</protein>
<dbReference type="Proteomes" id="UP000199008">
    <property type="component" value="Unassembled WGS sequence"/>
</dbReference>
<keyword evidence="8" id="KW-1185">Reference proteome</keyword>
<feature type="transmembrane region" description="Helical" evidence="6">
    <location>
        <begin position="230"/>
        <end position="249"/>
    </location>
</feature>
<feature type="transmembrane region" description="Helical" evidence="6">
    <location>
        <begin position="121"/>
        <end position="143"/>
    </location>
</feature>
<evidence type="ECO:0000313" key="8">
    <source>
        <dbReference type="Proteomes" id="UP000199008"/>
    </source>
</evidence>
<evidence type="ECO:0000313" key="7">
    <source>
        <dbReference type="EMBL" id="SDK33146.1"/>
    </source>
</evidence>
<dbReference type="RefSeq" id="WP_092984100.1">
    <property type="nucleotide sequence ID" value="NZ_FNFY01000002.1"/>
</dbReference>
<keyword evidence="4 6" id="KW-1133">Transmembrane helix</keyword>
<evidence type="ECO:0000256" key="1">
    <source>
        <dbReference type="ARBA" id="ARBA00004651"/>
    </source>
</evidence>
<evidence type="ECO:0000256" key="5">
    <source>
        <dbReference type="ARBA" id="ARBA00023136"/>
    </source>
</evidence>
<reference evidence="8" key="1">
    <citation type="submission" date="2016-10" db="EMBL/GenBank/DDBJ databases">
        <authorList>
            <person name="Varghese N."/>
            <person name="Submissions S."/>
        </authorList>
    </citation>
    <scope>NUCLEOTIDE SEQUENCE [LARGE SCALE GENOMIC DNA]</scope>
    <source>
        <strain evidence="8">CGMCC 1.8895</strain>
    </source>
</reference>
<evidence type="ECO:0000256" key="2">
    <source>
        <dbReference type="ARBA" id="ARBA00022475"/>
    </source>
</evidence>
<feature type="transmembrane region" description="Helical" evidence="6">
    <location>
        <begin position="74"/>
        <end position="94"/>
    </location>
</feature>
<accession>A0A1G9B0N4</accession>
<dbReference type="EMBL" id="FNFY01000002">
    <property type="protein sequence ID" value="SDK33146.1"/>
    <property type="molecule type" value="Genomic_DNA"/>
</dbReference>
<feature type="transmembrane region" description="Helical" evidence="6">
    <location>
        <begin position="155"/>
        <end position="179"/>
    </location>
</feature>
<feature type="transmembrane region" description="Helical" evidence="6">
    <location>
        <begin position="18"/>
        <end position="36"/>
    </location>
</feature>
<comment type="subcellular location">
    <subcellularLocation>
        <location evidence="1">Cell membrane</location>
        <topology evidence="1">Multi-pass membrane protein</topology>
    </subcellularLocation>
</comment>
<feature type="transmembrane region" description="Helical" evidence="6">
    <location>
        <begin position="48"/>
        <end position="68"/>
    </location>
</feature>
<evidence type="ECO:0000256" key="3">
    <source>
        <dbReference type="ARBA" id="ARBA00022692"/>
    </source>
</evidence>
<dbReference type="Pfam" id="PF09678">
    <property type="entry name" value="Caa3_CtaG"/>
    <property type="match status" value="1"/>
</dbReference>
<proteinExistence type="predicted"/>
<dbReference type="OrthoDB" id="5024156at2"/>
<dbReference type="STRING" id="576118.SAMN05216216_10271"/>
<gene>
    <name evidence="7" type="ORF">SAMN05216216_10271</name>
</gene>
<dbReference type="GO" id="GO:0005886">
    <property type="term" value="C:plasma membrane"/>
    <property type="evidence" value="ECO:0007669"/>
    <property type="project" value="UniProtKB-SubCell"/>
</dbReference>
<name>A0A1G9B0N4_9BACL</name>
<keyword evidence="5 6" id="KW-0472">Membrane</keyword>
<keyword evidence="2" id="KW-1003">Cell membrane</keyword>